<protein>
    <submittedName>
        <fullName evidence="2">Uncharacterized protein</fullName>
    </submittedName>
</protein>
<sequence length="334" mass="35935">MNVNERTLAAATSALKLLKSKEAMSDTPTEVGASLVVALEDVAEAAAQGDAEANAAIKDMRYSKQWVQEEDCNFPPEAANDIRRVTTFVFNDAEAAPATSVLQVLLSSELADTGATTFKLEPAQIDGETGEFILLKDDEEVVDLEDPDAGDQDFVLALATDFDIEKLKNQAAALFEGFKKFLEEKNKGQQLAKPPPMATTSATDSFKEPIDTATELQSRIKEKAGGLSTSTPTKDKDSTKTLETVPEEGVPSTPKEEEKEEKVPVTVEKEEEHMTGIDPSSIPPVEEPVPVPEPVLHEVPETPTENGSGEQDIETVRAGVDPSVDQQPSALILS</sequence>
<evidence type="ECO:0000313" key="2">
    <source>
        <dbReference type="EMBL" id="CEM52552.1"/>
    </source>
</evidence>
<feature type="compositionally biased region" description="Basic and acidic residues" evidence="1">
    <location>
        <begin position="254"/>
        <end position="275"/>
    </location>
</feature>
<gene>
    <name evidence="2" type="ORF">Cvel_11345</name>
</gene>
<feature type="region of interest" description="Disordered" evidence="1">
    <location>
        <begin position="187"/>
        <end position="207"/>
    </location>
</feature>
<dbReference type="VEuPathDB" id="CryptoDB:Cvel_11345"/>
<feature type="compositionally biased region" description="Polar residues" evidence="1">
    <location>
        <begin position="324"/>
        <end position="334"/>
    </location>
</feature>
<accession>A0A0G4I6E8</accession>
<dbReference type="EMBL" id="CDMZ01005282">
    <property type="protein sequence ID" value="CEM52552.1"/>
    <property type="molecule type" value="Genomic_DNA"/>
</dbReference>
<evidence type="ECO:0000256" key="1">
    <source>
        <dbReference type="SAM" id="MobiDB-lite"/>
    </source>
</evidence>
<proteinExistence type="predicted"/>
<feature type="compositionally biased region" description="Pro residues" evidence="1">
    <location>
        <begin position="281"/>
        <end position="293"/>
    </location>
</feature>
<feature type="region of interest" description="Disordered" evidence="1">
    <location>
        <begin position="220"/>
        <end position="334"/>
    </location>
</feature>
<reference evidence="2" key="1">
    <citation type="submission" date="2014-11" db="EMBL/GenBank/DDBJ databases">
        <authorList>
            <person name="Otto D Thomas"/>
            <person name="Naeem Raeece"/>
        </authorList>
    </citation>
    <scope>NUCLEOTIDE SEQUENCE</scope>
</reference>
<dbReference type="AlphaFoldDB" id="A0A0G4I6E8"/>
<organism evidence="2">
    <name type="scientific">Chromera velia CCMP2878</name>
    <dbReference type="NCBI Taxonomy" id="1169474"/>
    <lineage>
        <taxon>Eukaryota</taxon>
        <taxon>Sar</taxon>
        <taxon>Alveolata</taxon>
        <taxon>Colpodellida</taxon>
        <taxon>Chromeraceae</taxon>
        <taxon>Chromera</taxon>
    </lineage>
</organism>
<name>A0A0G4I6E8_9ALVE</name>